<name>A0ACC2RP62_9FUNG</name>
<comment type="caution">
    <text evidence="1">The sequence shown here is derived from an EMBL/GenBank/DDBJ whole genome shotgun (WGS) entry which is preliminary data.</text>
</comment>
<accession>A0ACC2RP62</accession>
<evidence type="ECO:0000313" key="1">
    <source>
        <dbReference type="EMBL" id="KAJ9051871.1"/>
    </source>
</evidence>
<reference evidence="1" key="1">
    <citation type="submission" date="2022-04" db="EMBL/GenBank/DDBJ databases">
        <title>Genome of the entomopathogenic fungus Entomophthora muscae.</title>
        <authorList>
            <person name="Elya C."/>
            <person name="Lovett B.R."/>
            <person name="Lee E."/>
            <person name="Macias A.M."/>
            <person name="Hajek A.E."/>
            <person name="De Bivort B.L."/>
            <person name="Kasson M.T."/>
            <person name="De Fine Licht H.H."/>
            <person name="Stajich J.E."/>
        </authorList>
    </citation>
    <scope>NUCLEOTIDE SEQUENCE</scope>
    <source>
        <strain evidence="1">Berkeley</strain>
    </source>
</reference>
<protein>
    <submittedName>
        <fullName evidence="1">Uncharacterized protein</fullName>
    </submittedName>
</protein>
<organism evidence="1 2">
    <name type="scientific">Entomophthora muscae</name>
    <dbReference type="NCBI Taxonomy" id="34485"/>
    <lineage>
        <taxon>Eukaryota</taxon>
        <taxon>Fungi</taxon>
        <taxon>Fungi incertae sedis</taxon>
        <taxon>Zoopagomycota</taxon>
        <taxon>Entomophthoromycotina</taxon>
        <taxon>Entomophthoromycetes</taxon>
        <taxon>Entomophthorales</taxon>
        <taxon>Entomophthoraceae</taxon>
        <taxon>Entomophthora</taxon>
    </lineage>
</organism>
<dbReference type="EMBL" id="QTSX02007101">
    <property type="protein sequence ID" value="KAJ9051871.1"/>
    <property type="molecule type" value="Genomic_DNA"/>
</dbReference>
<evidence type="ECO:0000313" key="2">
    <source>
        <dbReference type="Proteomes" id="UP001165960"/>
    </source>
</evidence>
<sequence>MADITLHLSESGTSIDTRVKEAHQSSDATSSPSQTMSRSHSAKRNETNPQPANNLMNSHVAPAPDSPAPPPRLSKEAAEMRLKNSPSKAPSPIPNNPTARETRSYQPSTSSPLANFSQGLTKVAKAAARTPTSNLFLFKTLTTLRPACEESPYSSYLFETSEFYTTCQVSYITLLNLALLLINLQRFQTSYR</sequence>
<keyword evidence="2" id="KW-1185">Reference proteome</keyword>
<dbReference type="Proteomes" id="UP001165960">
    <property type="component" value="Unassembled WGS sequence"/>
</dbReference>
<proteinExistence type="predicted"/>
<gene>
    <name evidence="1" type="ORF">DSO57_1000531</name>
</gene>